<proteinExistence type="predicted"/>
<sequence length="411" mass="46404">NFVFHSLYVFLSVRLESGKSVNMDLYDDIFNDQLLQLSPLRFSPSPEPFASLTEFLQDPLMEETENVDGEDVGFINSSAITEANPSMGIPSPNLVPFPETLTLVQNQSDHHFFLNQNMLDSFEQEPGVFAMQPQQSLVCNPKGCLQGNLTNGQLDQQSLFNRITMNPFQETNDSTMIENGRPIEEGNSGYAHPMMTQSFELPNHLQEQFLSLPSSQSYLSEPMYEHGLVASHFNKYDQQPPTLVLPNREDGALVPSMDKNLARTNSAPNQISVTLPLPQMTSNSTSPHFHRNQGNVQERVNQPTPGSRYPTLETYARAQGLPCTKAFAPIDFNVLGRRQRNDQSRFEHEESSSAAQRRRIFMPNRNDNLTAANLVQERLQNTLYSQLYATLGLKIDPHLRNFAPLPKKKSK</sequence>
<comment type="caution">
    <text evidence="2">The sequence shown here is derived from an EMBL/GenBank/DDBJ whole genome shotgun (WGS) entry which is preliminary data.</text>
</comment>
<organism evidence="2 3">
    <name type="scientific">Brassica rapa subsp. trilocularis</name>
    <dbReference type="NCBI Taxonomy" id="1813537"/>
    <lineage>
        <taxon>Eukaryota</taxon>
        <taxon>Viridiplantae</taxon>
        <taxon>Streptophyta</taxon>
        <taxon>Embryophyta</taxon>
        <taxon>Tracheophyta</taxon>
        <taxon>Spermatophyta</taxon>
        <taxon>Magnoliopsida</taxon>
        <taxon>eudicotyledons</taxon>
        <taxon>Gunneridae</taxon>
        <taxon>Pentapetalae</taxon>
        <taxon>rosids</taxon>
        <taxon>malvids</taxon>
        <taxon>Brassicales</taxon>
        <taxon>Brassicaceae</taxon>
        <taxon>Brassiceae</taxon>
        <taxon>Brassica</taxon>
    </lineage>
</organism>
<gene>
    <name evidence="2" type="primary">A09p048570.1_BraROA</name>
    <name evidence="2" type="ORF">IGI04_036728</name>
</gene>
<evidence type="ECO:0000313" key="3">
    <source>
        <dbReference type="Proteomes" id="UP000823674"/>
    </source>
</evidence>
<feature type="region of interest" description="Disordered" evidence="1">
    <location>
        <begin position="276"/>
        <end position="304"/>
    </location>
</feature>
<accession>A0ABQ7LI99</accession>
<evidence type="ECO:0000256" key="1">
    <source>
        <dbReference type="SAM" id="MobiDB-lite"/>
    </source>
</evidence>
<protein>
    <submittedName>
        <fullName evidence="2">Uncharacterized protein</fullName>
    </submittedName>
</protein>
<feature type="non-terminal residue" evidence="2">
    <location>
        <position position="1"/>
    </location>
</feature>
<name>A0ABQ7LI99_BRACM</name>
<reference evidence="2 3" key="1">
    <citation type="submission" date="2021-03" db="EMBL/GenBank/DDBJ databases">
        <authorList>
            <person name="King G.J."/>
            <person name="Bancroft I."/>
            <person name="Baten A."/>
            <person name="Bloomfield J."/>
            <person name="Borpatragohain P."/>
            <person name="He Z."/>
            <person name="Irish N."/>
            <person name="Irwin J."/>
            <person name="Liu K."/>
            <person name="Mauleon R.P."/>
            <person name="Moore J."/>
            <person name="Morris R."/>
            <person name="Ostergaard L."/>
            <person name="Wang B."/>
            <person name="Wells R."/>
        </authorList>
    </citation>
    <scope>NUCLEOTIDE SEQUENCE [LARGE SCALE GENOMIC DNA]</scope>
    <source>
        <strain evidence="2">R-o-18</strain>
        <tissue evidence="2">Leaf</tissue>
    </source>
</reference>
<evidence type="ECO:0000313" key="2">
    <source>
        <dbReference type="EMBL" id="KAG5385258.1"/>
    </source>
</evidence>
<dbReference type="EMBL" id="JADBGQ010000008">
    <property type="protein sequence ID" value="KAG5385258.1"/>
    <property type="molecule type" value="Genomic_DNA"/>
</dbReference>
<keyword evidence="3" id="KW-1185">Reference proteome</keyword>
<dbReference type="Proteomes" id="UP000823674">
    <property type="component" value="Chromosome A09"/>
</dbReference>